<evidence type="ECO:0000256" key="2">
    <source>
        <dbReference type="ARBA" id="ARBA00005194"/>
    </source>
</evidence>
<dbReference type="InterPro" id="IPR001249">
    <property type="entry name" value="AcCoA_biotinCC"/>
</dbReference>
<keyword evidence="8 9" id="KW-0092">Biotin</keyword>
<evidence type="ECO:0000256" key="7">
    <source>
        <dbReference type="ARBA" id="ARBA00023160"/>
    </source>
</evidence>
<dbReference type="InterPro" id="IPR050709">
    <property type="entry name" value="Biotin_Carboxyl_Carrier/Decarb"/>
</dbReference>
<comment type="function">
    <text evidence="1 9">This protein is a component of the acetyl coenzyme A carboxylase complex; first, biotin carboxylase catalyzes the carboxylation of the carrier protein and then the transcarboxylase transfers the carboxyl group to form malonyl-CoA.</text>
</comment>
<gene>
    <name evidence="11" type="ORF">ALO75_04750</name>
</gene>
<evidence type="ECO:0000256" key="9">
    <source>
        <dbReference type="RuleBase" id="RU364072"/>
    </source>
</evidence>
<evidence type="ECO:0000256" key="3">
    <source>
        <dbReference type="ARBA" id="ARBA00017562"/>
    </source>
</evidence>
<keyword evidence="5 9" id="KW-0276">Fatty acid metabolism</keyword>
<reference evidence="11 12" key="1">
    <citation type="submission" date="2015-09" db="EMBL/GenBank/DDBJ databases">
        <title>Genome announcement of multiple Pseudomonas syringae strains.</title>
        <authorList>
            <person name="Thakur S."/>
            <person name="Wang P.W."/>
            <person name="Gong Y."/>
            <person name="Weir B.S."/>
            <person name="Guttman D.S."/>
        </authorList>
    </citation>
    <scope>NUCLEOTIDE SEQUENCE [LARGE SCALE GENOMIC DNA]</scope>
    <source>
        <strain evidence="11 12">ICMP17001</strain>
    </source>
</reference>
<dbReference type="GO" id="GO:0003989">
    <property type="term" value="F:acetyl-CoA carboxylase activity"/>
    <property type="evidence" value="ECO:0007669"/>
    <property type="project" value="InterPro"/>
</dbReference>
<dbReference type="PRINTS" id="PR01071">
    <property type="entry name" value="ACOABIOTINCC"/>
</dbReference>
<keyword evidence="6 9" id="KW-0443">Lipid metabolism</keyword>
<dbReference type="PANTHER" id="PTHR45266:SF3">
    <property type="entry name" value="OXALOACETATE DECARBOXYLASE ALPHA CHAIN"/>
    <property type="match status" value="1"/>
</dbReference>
<dbReference type="PANTHER" id="PTHR45266">
    <property type="entry name" value="OXALOACETATE DECARBOXYLASE ALPHA CHAIN"/>
    <property type="match status" value="1"/>
</dbReference>
<organism evidence="11 12">
    <name type="scientific">Pseudomonas syringae pv. coryli</name>
    <dbReference type="NCBI Taxonomy" id="317659"/>
    <lineage>
        <taxon>Bacteria</taxon>
        <taxon>Pseudomonadati</taxon>
        <taxon>Pseudomonadota</taxon>
        <taxon>Gammaproteobacteria</taxon>
        <taxon>Pseudomonadales</taxon>
        <taxon>Pseudomonadaceae</taxon>
        <taxon>Pseudomonas</taxon>
    </lineage>
</organism>
<comment type="pathway">
    <text evidence="2 9">Lipid metabolism; fatty acid biosynthesis.</text>
</comment>
<evidence type="ECO:0000313" key="12">
    <source>
        <dbReference type="Proteomes" id="UP000051335"/>
    </source>
</evidence>
<dbReference type="PROSITE" id="PS50968">
    <property type="entry name" value="BIOTINYL_LIPOYL"/>
    <property type="match status" value="1"/>
</dbReference>
<dbReference type="PATRIC" id="fig|317659.3.peg.3490"/>
<dbReference type="InterPro" id="IPR011053">
    <property type="entry name" value="Single_hybrid_motif"/>
</dbReference>
<dbReference type="Pfam" id="PF00364">
    <property type="entry name" value="Biotin_lipoyl"/>
    <property type="match status" value="1"/>
</dbReference>
<evidence type="ECO:0000313" key="11">
    <source>
        <dbReference type="EMBL" id="KPX05430.1"/>
    </source>
</evidence>
<evidence type="ECO:0000256" key="8">
    <source>
        <dbReference type="ARBA" id="ARBA00023267"/>
    </source>
</evidence>
<dbReference type="AlphaFoldDB" id="A0A0P9NHV1"/>
<sequence>MSNPKSKHLSRCASPGTCRCRCRPRRSRRSFWNWSQRCAVTAVRNDPDVIRGAYHPTVKPSWRSKTCLVTLPSATFHLPGKGCCMKPERIKALIDLMAESDLSELSLCEGDAQLRLLRKPAQVANRANPAVSTAQTMPAARPVSAAQASTTAAVQQTQACASLYGVLHLTPAPDQPPFVEIGTSVEVGQTLAVVEAMKMFHPVKAEAAGVVTAILVANGEEVQAGQALFSIA</sequence>
<name>A0A0P9NHV1_9PSED</name>
<evidence type="ECO:0000256" key="4">
    <source>
        <dbReference type="ARBA" id="ARBA00022516"/>
    </source>
</evidence>
<evidence type="ECO:0000256" key="5">
    <source>
        <dbReference type="ARBA" id="ARBA00022832"/>
    </source>
</evidence>
<dbReference type="PROSITE" id="PS00188">
    <property type="entry name" value="BIOTIN"/>
    <property type="match status" value="1"/>
</dbReference>
<keyword evidence="4 9" id="KW-0444">Lipid biosynthesis</keyword>
<evidence type="ECO:0000259" key="10">
    <source>
        <dbReference type="PROSITE" id="PS50968"/>
    </source>
</evidence>
<dbReference type="EMBL" id="LJQC01000250">
    <property type="protein sequence ID" value="KPX05430.1"/>
    <property type="molecule type" value="Genomic_DNA"/>
</dbReference>
<comment type="caution">
    <text evidence="11">The sequence shown here is derived from an EMBL/GenBank/DDBJ whole genome shotgun (WGS) entry which is preliminary data.</text>
</comment>
<dbReference type="CDD" id="cd06850">
    <property type="entry name" value="biotinyl_domain"/>
    <property type="match status" value="1"/>
</dbReference>
<accession>A0A0P9NHV1</accession>
<protein>
    <recommendedName>
        <fullName evidence="3 9">Biotin carboxyl carrier protein of acetyl-CoA carboxylase</fullName>
    </recommendedName>
</protein>
<proteinExistence type="predicted"/>
<keyword evidence="12" id="KW-1185">Reference proteome</keyword>
<dbReference type="GO" id="GO:0006633">
    <property type="term" value="P:fatty acid biosynthetic process"/>
    <property type="evidence" value="ECO:0007669"/>
    <property type="project" value="UniProtKB-UniPathway"/>
</dbReference>
<dbReference type="Proteomes" id="UP000051335">
    <property type="component" value="Unassembled WGS sequence"/>
</dbReference>
<dbReference type="InterPro" id="IPR000089">
    <property type="entry name" value="Biotin_lipoyl"/>
</dbReference>
<evidence type="ECO:0000256" key="6">
    <source>
        <dbReference type="ARBA" id="ARBA00023098"/>
    </source>
</evidence>
<dbReference type="GO" id="GO:0009317">
    <property type="term" value="C:acetyl-CoA carboxylase complex"/>
    <property type="evidence" value="ECO:0007669"/>
    <property type="project" value="InterPro"/>
</dbReference>
<dbReference type="Gene3D" id="2.40.50.100">
    <property type="match status" value="1"/>
</dbReference>
<feature type="domain" description="Lipoyl-binding" evidence="10">
    <location>
        <begin position="151"/>
        <end position="232"/>
    </location>
</feature>
<keyword evidence="7 9" id="KW-0275">Fatty acid biosynthesis</keyword>
<dbReference type="SUPFAM" id="SSF51230">
    <property type="entry name" value="Single hybrid motif"/>
    <property type="match status" value="1"/>
</dbReference>
<evidence type="ECO:0000256" key="1">
    <source>
        <dbReference type="ARBA" id="ARBA00003761"/>
    </source>
</evidence>
<dbReference type="UniPathway" id="UPA00094"/>
<dbReference type="InterPro" id="IPR001882">
    <property type="entry name" value="Biotin_BS"/>
</dbReference>